<gene>
    <name evidence="2" type="ORF">VP01_6098g1</name>
</gene>
<dbReference type="InterPro" id="IPR013103">
    <property type="entry name" value="RVT_2"/>
</dbReference>
<sequence length="326" mass="36968">EGHKYFLTIVDSCTHFCSAIPIKHKIDVSESDACTSQQNGLAKRFNQTILGSTPAILHDTGLNKCLWNKIVKTMGNRVSYLILPERSNAKLESKGLLGTLIGYNNELLSYRILGDDGRIVNTRNLSFLDFACQKEANSDDDNLLIINEEETQTTDASNESNSALYQVSEEEESEYTYLTSNPTSFKISMESSQRAEWTDAVNEELDNIEGPMYGKTNLRNPILIYALLRKSLYVIKQAPANWYDTLTLWFNDINFVQSTCNPCLYIHKSKKSFIFFRVDDLIVIGDFNTFESVFLKLFPNSSTHYPNNLLGMELSYDSNSVSLSQK</sequence>
<proteinExistence type="predicted"/>
<dbReference type="SUPFAM" id="SSF53098">
    <property type="entry name" value="Ribonuclease H-like"/>
    <property type="match status" value="1"/>
</dbReference>
<name>A0A0L6UH44_9BASI</name>
<comment type="caution">
    <text evidence="2">The sequence shown here is derived from an EMBL/GenBank/DDBJ whole genome shotgun (WGS) entry which is preliminary data.</text>
</comment>
<keyword evidence="3" id="KW-1185">Reference proteome</keyword>
<evidence type="ECO:0000313" key="2">
    <source>
        <dbReference type="EMBL" id="KNZ47851.1"/>
    </source>
</evidence>
<dbReference type="Pfam" id="PF07727">
    <property type="entry name" value="RVT_2"/>
    <property type="match status" value="1"/>
</dbReference>
<accession>A0A0L6UH44</accession>
<evidence type="ECO:0000259" key="1">
    <source>
        <dbReference type="Pfam" id="PF07727"/>
    </source>
</evidence>
<feature type="non-terminal residue" evidence="2">
    <location>
        <position position="1"/>
    </location>
</feature>
<dbReference type="VEuPathDB" id="FungiDB:VP01_6098g1"/>
<dbReference type="AlphaFoldDB" id="A0A0L6UH44"/>
<dbReference type="InterPro" id="IPR012337">
    <property type="entry name" value="RNaseH-like_sf"/>
</dbReference>
<evidence type="ECO:0000313" key="3">
    <source>
        <dbReference type="Proteomes" id="UP000037035"/>
    </source>
</evidence>
<organism evidence="2 3">
    <name type="scientific">Puccinia sorghi</name>
    <dbReference type="NCBI Taxonomy" id="27349"/>
    <lineage>
        <taxon>Eukaryota</taxon>
        <taxon>Fungi</taxon>
        <taxon>Dikarya</taxon>
        <taxon>Basidiomycota</taxon>
        <taxon>Pucciniomycotina</taxon>
        <taxon>Pucciniomycetes</taxon>
        <taxon>Pucciniales</taxon>
        <taxon>Pucciniaceae</taxon>
        <taxon>Puccinia</taxon>
    </lineage>
</organism>
<protein>
    <recommendedName>
        <fullName evidence="1">Reverse transcriptase Ty1/copia-type domain-containing protein</fullName>
    </recommendedName>
</protein>
<feature type="non-terminal residue" evidence="2">
    <location>
        <position position="326"/>
    </location>
</feature>
<reference evidence="2 3" key="1">
    <citation type="submission" date="2015-08" db="EMBL/GenBank/DDBJ databases">
        <title>Next Generation Sequencing and Analysis of the Genome of Puccinia sorghi L Schw, the Causal Agent of Maize Common Rust.</title>
        <authorList>
            <person name="Rochi L."/>
            <person name="Burguener G."/>
            <person name="Darino M."/>
            <person name="Turjanski A."/>
            <person name="Kreff E."/>
            <person name="Dieguez M.J."/>
            <person name="Sacco F."/>
        </authorList>
    </citation>
    <scope>NUCLEOTIDE SEQUENCE [LARGE SCALE GENOMIC DNA]</scope>
    <source>
        <strain evidence="2 3">RO10H11247</strain>
    </source>
</reference>
<dbReference type="EMBL" id="LAVV01011383">
    <property type="protein sequence ID" value="KNZ47851.1"/>
    <property type="molecule type" value="Genomic_DNA"/>
</dbReference>
<dbReference type="Proteomes" id="UP000037035">
    <property type="component" value="Unassembled WGS sequence"/>
</dbReference>
<feature type="domain" description="Reverse transcriptase Ty1/copia-type" evidence="1">
    <location>
        <begin position="228"/>
        <end position="325"/>
    </location>
</feature>